<evidence type="ECO:0000313" key="1">
    <source>
        <dbReference type="EMBL" id="GAA4173739.1"/>
    </source>
</evidence>
<name>A0ABP7ZYS0_9SPHI</name>
<dbReference type="Pfam" id="PF13715">
    <property type="entry name" value="CarbopepD_reg_2"/>
    <property type="match status" value="1"/>
</dbReference>
<dbReference type="EMBL" id="BAAAZK010000003">
    <property type="protein sequence ID" value="GAA4173739.1"/>
    <property type="molecule type" value="Genomic_DNA"/>
</dbReference>
<dbReference type="Gene3D" id="2.60.40.1120">
    <property type="entry name" value="Carboxypeptidase-like, regulatory domain"/>
    <property type="match status" value="1"/>
</dbReference>
<keyword evidence="2" id="KW-1185">Reference proteome</keyword>
<organism evidence="1 2">
    <name type="scientific">Sphingobacterium ginsenosidimutans</name>
    <dbReference type="NCBI Taxonomy" id="687845"/>
    <lineage>
        <taxon>Bacteria</taxon>
        <taxon>Pseudomonadati</taxon>
        <taxon>Bacteroidota</taxon>
        <taxon>Sphingobacteriia</taxon>
        <taxon>Sphingobacteriales</taxon>
        <taxon>Sphingobacteriaceae</taxon>
        <taxon>Sphingobacterium</taxon>
    </lineage>
</organism>
<accession>A0ABP7ZYS0</accession>
<dbReference type="SUPFAM" id="SSF49464">
    <property type="entry name" value="Carboxypeptidase regulatory domain-like"/>
    <property type="match status" value="1"/>
</dbReference>
<evidence type="ECO:0000313" key="2">
    <source>
        <dbReference type="Proteomes" id="UP001500167"/>
    </source>
</evidence>
<dbReference type="Proteomes" id="UP001500167">
    <property type="component" value="Unassembled WGS sequence"/>
</dbReference>
<protein>
    <recommendedName>
        <fullName evidence="3">Outer membrane protein beta-barrel domain-containing protein</fullName>
    </recommendedName>
</protein>
<sequence>MRDKLIILLVALLVMSGDLYAQKLIKGEVVVKNTIQPLENALVMVLNKKDSLIIQYCRTDQNGSFLINVQDSGEYILSVSYPRFQGVHKTLKVSDRISDKINITLDRLENIIDEVVINKDILRIKLNGDTTEYTVAAMSLGKNDKVGSLLQKLHGITVSDDGTVMVKNKVVSKIYIDGQEYFSYDPRIIVRNVRADAVKKVQVYDEETELTKSTRINDGKKIQVANIILKEEAKKSVFGNVAANYGSKGRYGLALFGGLFNNSRKIGINTSISSLASNEIFVVPKIIGNPETRNYALTYNDELKKNLHFNNEISVNENRNETTTDNLEKQFLENDFRSNFSSSKNQSGNRMLRLNSRLTGNLGNDLELDFKLKSTAGHHLYHSSRYAVSTKEDSSIINSQNDTSNVNSRSYSFNPFFQIKFNISKEKRRYLLMVLNSGNVYTNAIDTKRNLTYFSKNTDTVVLDNQSVNKNTAHNLFSFLTYGTGIDKYSNLSLSYSVNIDSKNESFLFRDTDPGTNIPNDPSYNYRSTSKSEGLSMSYSLNKGKVQTSLSGYVLASKLKLHALSGDNYNLKKDFLSGNFSLLTRYQLSERSQISSQYKYNLIIPTIFQMTAFRPIINPVTIYIGNINLESSKNHFFNGNYGYFNSFRNITIGSQVEFSMTTNPVISKLDIDEQGKTYYSNVNDHDMALKQFNANLNFSKGLLKNSVIIGPAINYSFSSFSEILNNTLAKNKISNFSIGGTLTKQNRKTFDFTLRFNFGIDAVINDNVKSKFQNRLMYVTSSFTIDTKLYLGKGFQISQRSSLEQFGKDVYSDKLLKQKYTNVQITKELNKQNMTISIKAYDIFSSYNNVIQKFSPNRFLQYNEGFISQYFLLGLKWDFNKKI</sequence>
<dbReference type="InterPro" id="IPR008969">
    <property type="entry name" value="CarboxyPept-like_regulatory"/>
</dbReference>
<comment type="caution">
    <text evidence="1">The sequence shown here is derived from an EMBL/GenBank/DDBJ whole genome shotgun (WGS) entry which is preliminary data.</text>
</comment>
<dbReference type="RefSeq" id="WP_346085535.1">
    <property type="nucleotide sequence ID" value="NZ_BAAAZK010000003.1"/>
</dbReference>
<reference evidence="2" key="1">
    <citation type="journal article" date="2019" name="Int. J. Syst. Evol. Microbiol.">
        <title>The Global Catalogue of Microorganisms (GCM) 10K type strain sequencing project: providing services to taxonomists for standard genome sequencing and annotation.</title>
        <authorList>
            <consortium name="The Broad Institute Genomics Platform"/>
            <consortium name="The Broad Institute Genome Sequencing Center for Infectious Disease"/>
            <person name="Wu L."/>
            <person name="Ma J."/>
        </authorList>
    </citation>
    <scope>NUCLEOTIDE SEQUENCE [LARGE SCALE GENOMIC DNA]</scope>
    <source>
        <strain evidence="2">JCM 16722</strain>
    </source>
</reference>
<proteinExistence type="predicted"/>
<gene>
    <name evidence="1" type="ORF">GCM10022218_17080</name>
</gene>
<evidence type="ECO:0008006" key="3">
    <source>
        <dbReference type="Google" id="ProtNLM"/>
    </source>
</evidence>